<dbReference type="PANTHER" id="PTHR43072">
    <property type="entry name" value="N-ACETYLTRANSFERASE"/>
    <property type="match status" value="1"/>
</dbReference>
<dbReference type="Pfam" id="PF00583">
    <property type="entry name" value="Acetyltransf_1"/>
    <property type="match status" value="1"/>
</dbReference>
<dbReference type="Proteomes" id="UP001372526">
    <property type="component" value="Unassembled WGS sequence"/>
</dbReference>
<dbReference type="PANTHER" id="PTHR43072:SF60">
    <property type="entry name" value="L-2,4-DIAMINOBUTYRIC ACID ACETYLTRANSFERASE"/>
    <property type="match status" value="1"/>
</dbReference>
<evidence type="ECO:0000313" key="2">
    <source>
        <dbReference type="EMBL" id="MEI4801866.1"/>
    </source>
</evidence>
<comment type="caution">
    <text evidence="2">The sequence shown here is derived from an EMBL/GenBank/DDBJ whole genome shotgun (WGS) entry which is preliminary data.</text>
</comment>
<dbReference type="SUPFAM" id="SSF55729">
    <property type="entry name" value="Acyl-CoA N-acyltransferases (Nat)"/>
    <property type="match status" value="1"/>
</dbReference>
<dbReference type="RefSeq" id="WP_336472489.1">
    <property type="nucleotide sequence ID" value="NZ_JBAWSX010000005.1"/>
</dbReference>
<dbReference type="InterPro" id="IPR016181">
    <property type="entry name" value="Acyl_CoA_acyltransferase"/>
</dbReference>
<reference evidence="2 3" key="1">
    <citation type="submission" date="2024-01" db="EMBL/GenBank/DDBJ databases">
        <title>Seven novel Bacillus-like species.</title>
        <authorList>
            <person name="Liu G."/>
        </authorList>
    </citation>
    <scope>NUCLEOTIDE SEQUENCE [LARGE SCALE GENOMIC DNA]</scope>
    <source>
        <strain evidence="2 3">FJAT-51639</strain>
    </source>
</reference>
<name>A0ABU8FGQ5_9BACI</name>
<protein>
    <submittedName>
        <fullName evidence="2">GNAT family N-acetyltransferase</fullName>
    </submittedName>
</protein>
<dbReference type="Gene3D" id="3.40.630.30">
    <property type="match status" value="1"/>
</dbReference>
<dbReference type="InterPro" id="IPR000182">
    <property type="entry name" value="GNAT_dom"/>
</dbReference>
<keyword evidence="3" id="KW-1185">Reference proteome</keyword>
<dbReference type="EMBL" id="JBAWSX010000005">
    <property type="protein sequence ID" value="MEI4801866.1"/>
    <property type="molecule type" value="Genomic_DNA"/>
</dbReference>
<gene>
    <name evidence="2" type="ORF">WAZ07_11095</name>
</gene>
<dbReference type="PROSITE" id="PS51186">
    <property type="entry name" value="GNAT"/>
    <property type="match status" value="1"/>
</dbReference>
<evidence type="ECO:0000313" key="3">
    <source>
        <dbReference type="Proteomes" id="UP001372526"/>
    </source>
</evidence>
<sequence length="148" mass="17015">MIREAESKDSNAIENLYKILAPHSKNIKVLPERIEQIRNDANNFLFVYEEHGKVKGSIFMTFCLDPGYQFRPYTVVEYVIVNEEFRGNGIGEKLLKHVEQLSIARESTRIILLSSATRVEAHKFFTKNGYNGTISKGFKKYIPIQSTP</sequence>
<organism evidence="2 3">
    <name type="scientific">Bacillus bruguierae</name>
    <dbReference type="NCBI Taxonomy" id="3127667"/>
    <lineage>
        <taxon>Bacteria</taxon>
        <taxon>Bacillati</taxon>
        <taxon>Bacillota</taxon>
        <taxon>Bacilli</taxon>
        <taxon>Bacillales</taxon>
        <taxon>Bacillaceae</taxon>
        <taxon>Bacillus</taxon>
    </lineage>
</organism>
<accession>A0ABU8FGQ5</accession>
<dbReference type="CDD" id="cd04301">
    <property type="entry name" value="NAT_SF"/>
    <property type="match status" value="1"/>
</dbReference>
<feature type="domain" description="N-acetyltransferase" evidence="1">
    <location>
        <begin position="1"/>
        <end position="148"/>
    </location>
</feature>
<proteinExistence type="predicted"/>
<evidence type="ECO:0000259" key="1">
    <source>
        <dbReference type="PROSITE" id="PS51186"/>
    </source>
</evidence>